<protein>
    <recommendedName>
        <fullName evidence="5">Prokineticin domain-containing protein</fullName>
    </recommendedName>
</protein>
<evidence type="ECO:0000313" key="4">
    <source>
        <dbReference type="Proteomes" id="UP000235965"/>
    </source>
</evidence>
<feature type="compositionally biased region" description="Acidic residues" evidence="1">
    <location>
        <begin position="114"/>
        <end position="125"/>
    </location>
</feature>
<evidence type="ECO:0000256" key="2">
    <source>
        <dbReference type="SAM" id="SignalP"/>
    </source>
</evidence>
<name>A0A2J7PN89_9NEOP</name>
<dbReference type="AlphaFoldDB" id="A0A2J7PN89"/>
<organism evidence="3 4">
    <name type="scientific">Cryptotermes secundus</name>
    <dbReference type="NCBI Taxonomy" id="105785"/>
    <lineage>
        <taxon>Eukaryota</taxon>
        <taxon>Metazoa</taxon>
        <taxon>Ecdysozoa</taxon>
        <taxon>Arthropoda</taxon>
        <taxon>Hexapoda</taxon>
        <taxon>Insecta</taxon>
        <taxon>Pterygota</taxon>
        <taxon>Neoptera</taxon>
        <taxon>Polyneoptera</taxon>
        <taxon>Dictyoptera</taxon>
        <taxon>Blattodea</taxon>
        <taxon>Blattoidea</taxon>
        <taxon>Termitoidae</taxon>
        <taxon>Kalotermitidae</taxon>
        <taxon>Cryptotermitinae</taxon>
        <taxon>Cryptotermes</taxon>
    </lineage>
</organism>
<keyword evidence="4" id="KW-1185">Reference proteome</keyword>
<accession>A0A2J7PN89</accession>
<dbReference type="OrthoDB" id="8194863at2759"/>
<reference evidence="3 4" key="1">
    <citation type="submission" date="2017-12" db="EMBL/GenBank/DDBJ databases">
        <title>Hemimetabolous genomes reveal molecular basis of termite eusociality.</title>
        <authorList>
            <person name="Harrison M.C."/>
            <person name="Jongepier E."/>
            <person name="Robertson H.M."/>
            <person name="Arning N."/>
            <person name="Bitard-Feildel T."/>
            <person name="Chao H."/>
            <person name="Childers C.P."/>
            <person name="Dinh H."/>
            <person name="Doddapaneni H."/>
            <person name="Dugan S."/>
            <person name="Gowin J."/>
            <person name="Greiner C."/>
            <person name="Han Y."/>
            <person name="Hu H."/>
            <person name="Hughes D.S.T."/>
            <person name="Huylmans A.-K."/>
            <person name="Kemena C."/>
            <person name="Kremer L.P.M."/>
            <person name="Lee S.L."/>
            <person name="Lopez-Ezquerra A."/>
            <person name="Mallet L."/>
            <person name="Monroy-Kuhn J.M."/>
            <person name="Moser A."/>
            <person name="Murali S.C."/>
            <person name="Muzny D.M."/>
            <person name="Otani S."/>
            <person name="Piulachs M.-D."/>
            <person name="Poelchau M."/>
            <person name="Qu J."/>
            <person name="Schaub F."/>
            <person name="Wada-Katsumata A."/>
            <person name="Worley K.C."/>
            <person name="Xie Q."/>
            <person name="Ylla G."/>
            <person name="Poulsen M."/>
            <person name="Gibbs R.A."/>
            <person name="Schal C."/>
            <person name="Richards S."/>
            <person name="Belles X."/>
            <person name="Korb J."/>
            <person name="Bornberg-Bauer E."/>
        </authorList>
    </citation>
    <scope>NUCLEOTIDE SEQUENCE [LARGE SCALE GENOMIC DNA]</scope>
    <source>
        <tissue evidence="3">Whole body</tissue>
    </source>
</reference>
<dbReference type="Proteomes" id="UP000235965">
    <property type="component" value="Unassembled WGS sequence"/>
</dbReference>
<evidence type="ECO:0000256" key="1">
    <source>
        <dbReference type="SAM" id="MobiDB-lite"/>
    </source>
</evidence>
<feature type="region of interest" description="Disordered" evidence="1">
    <location>
        <begin position="93"/>
        <end position="125"/>
    </location>
</feature>
<gene>
    <name evidence="3" type="ORF">B7P43_G06906</name>
</gene>
<dbReference type="Gene3D" id="2.10.80.10">
    <property type="entry name" value="Lipase, subunit A"/>
    <property type="match status" value="1"/>
</dbReference>
<keyword evidence="2" id="KW-0732">Signal</keyword>
<sequence>MKKLAALCAVVLVLCFNTFLLEGARMHCESNECPEDHCCLEVGEDYICTKLQTLNQECQRDGYQSVTDNPEDQQKITYVGSCPCAPSLICNRATSSEDSDSSANSGNDGVCQTEEPEKDDGEPAE</sequence>
<evidence type="ECO:0000313" key="3">
    <source>
        <dbReference type="EMBL" id="PNF17779.1"/>
    </source>
</evidence>
<evidence type="ECO:0008006" key="5">
    <source>
        <dbReference type="Google" id="ProtNLM"/>
    </source>
</evidence>
<feature type="signal peptide" evidence="2">
    <location>
        <begin position="1"/>
        <end position="23"/>
    </location>
</feature>
<comment type="caution">
    <text evidence="3">The sequence shown here is derived from an EMBL/GenBank/DDBJ whole genome shotgun (WGS) entry which is preliminary data.</text>
</comment>
<proteinExistence type="predicted"/>
<dbReference type="EMBL" id="NEVH01023957">
    <property type="protein sequence ID" value="PNF17779.1"/>
    <property type="molecule type" value="Genomic_DNA"/>
</dbReference>
<feature type="chain" id="PRO_5014466188" description="Prokineticin domain-containing protein" evidence="2">
    <location>
        <begin position="24"/>
        <end position="125"/>
    </location>
</feature>
<dbReference type="InParanoid" id="A0A2J7PN89"/>